<keyword evidence="1 3" id="KW-0436">Ligase</keyword>
<keyword evidence="4" id="KW-1185">Reference proteome</keyword>
<dbReference type="OrthoDB" id="9807064at2"/>
<dbReference type="NCBIfam" id="TIGR00121">
    <property type="entry name" value="birA_ligase"/>
    <property type="match status" value="1"/>
</dbReference>
<comment type="caution">
    <text evidence="3">The sequence shown here is derived from an EMBL/GenBank/DDBJ whole genome shotgun (WGS) entry which is preliminary data.</text>
</comment>
<dbReference type="RefSeq" id="WP_136459049.1">
    <property type="nucleotide sequence ID" value="NZ_SRSF01000003.1"/>
</dbReference>
<name>A0A4S4NNM6_9BACT</name>
<evidence type="ECO:0000259" key="2">
    <source>
        <dbReference type="PROSITE" id="PS51733"/>
    </source>
</evidence>
<dbReference type="InterPro" id="IPR004143">
    <property type="entry name" value="BPL_LPL_catalytic"/>
</dbReference>
<dbReference type="Proteomes" id="UP000308528">
    <property type="component" value="Unassembled WGS sequence"/>
</dbReference>
<feature type="domain" description="BPL/LPL catalytic" evidence="2">
    <location>
        <begin position="1"/>
        <end position="188"/>
    </location>
</feature>
<proteinExistence type="predicted"/>
<evidence type="ECO:0000256" key="1">
    <source>
        <dbReference type="ARBA" id="ARBA00022598"/>
    </source>
</evidence>
<gene>
    <name evidence="3" type="ORF">E4021_10275</name>
</gene>
<dbReference type="Pfam" id="PF03099">
    <property type="entry name" value="BPL_LplA_LipB"/>
    <property type="match status" value="1"/>
</dbReference>
<dbReference type="PROSITE" id="PS51733">
    <property type="entry name" value="BPL_LPL_CATALYTIC"/>
    <property type="match status" value="1"/>
</dbReference>
<dbReference type="SUPFAM" id="SSF55681">
    <property type="entry name" value="Class II aaRS and biotin synthetases"/>
    <property type="match status" value="1"/>
</dbReference>
<dbReference type="InterPro" id="IPR045864">
    <property type="entry name" value="aa-tRNA-synth_II/BPL/LPL"/>
</dbReference>
<dbReference type="GO" id="GO:0005737">
    <property type="term" value="C:cytoplasm"/>
    <property type="evidence" value="ECO:0007669"/>
    <property type="project" value="TreeGrafter"/>
</dbReference>
<reference evidence="3 4" key="1">
    <citation type="submission" date="2019-04" db="EMBL/GenBank/DDBJ databases">
        <title>Lewinella litorea sp. nov., isolated from a marine sand.</title>
        <authorList>
            <person name="Yoon J.-H."/>
        </authorList>
    </citation>
    <scope>NUCLEOTIDE SEQUENCE [LARGE SCALE GENOMIC DNA]</scope>
    <source>
        <strain evidence="3 4">HSMS-39</strain>
    </source>
</reference>
<evidence type="ECO:0000313" key="3">
    <source>
        <dbReference type="EMBL" id="THH39981.1"/>
    </source>
</evidence>
<organism evidence="3 4">
    <name type="scientific">Neolewinella litorea</name>
    <dbReference type="NCBI Taxonomy" id="2562452"/>
    <lineage>
        <taxon>Bacteria</taxon>
        <taxon>Pseudomonadati</taxon>
        <taxon>Bacteroidota</taxon>
        <taxon>Saprospiria</taxon>
        <taxon>Saprospirales</taxon>
        <taxon>Lewinellaceae</taxon>
        <taxon>Neolewinella</taxon>
    </lineage>
</organism>
<dbReference type="PANTHER" id="PTHR12835:SF5">
    <property type="entry name" value="BIOTIN--PROTEIN LIGASE"/>
    <property type="match status" value="1"/>
</dbReference>
<dbReference type="Gene3D" id="3.30.930.10">
    <property type="entry name" value="Bira Bifunctional Protein, Domain 2"/>
    <property type="match status" value="1"/>
</dbReference>
<protein>
    <submittedName>
        <fullName evidence="3">Biotin--[acetyl-CoA-carboxylase] ligase</fullName>
        <ecNumber evidence="3">6.3.4.15</ecNumber>
    </submittedName>
</protein>
<sequence length="254" mass="27739">MLLPKVARYFSRVDSTNAALLKALENGDALASGAVFLSDEQTAGRGQGTNAWHASRGDNLTLSMLFRPAHLSVDGVFSLTEAAALAVAGTVRSLLPPDRRPEVRVKWPNDVYVGHRKIAGILIQNALRGSQVVSAVVGIGLNVNEREFPGPLSASAVSLRQLTGGNVERETVLATLFGELAYWFSRLDEGRLDDLRGQYLSLLYLKGQVRTFRRTEDKLDFRATIVGVDPAGRLLLHLADGHTEAFAQRSLQYR</sequence>
<dbReference type="EC" id="6.3.4.15" evidence="3"/>
<dbReference type="PANTHER" id="PTHR12835">
    <property type="entry name" value="BIOTIN PROTEIN LIGASE"/>
    <property type="match status" value="1"/>
</dbReference>
<evidence type="ECO:0000313" key="4">
    <source>
        <dbReference type="Proteomes" id="UP000308528"/>
    </source>
</evidence>
<dbReference type="CDD" id="cd16442">
    <property type="entry name" value="BPL"/>
    <property type="match status" value="1"/>
</dbReference>
<accession>A0A4S4NNM6</accession>
<dbReference type="EMBL" id="SRSF01000003">
    <property type="protein sequence ID" value="THH39981.1"/>
    <property type="molecule type" value="Genomic_DNA"/>
</dbReference>
<dbReference type="InterPro" id="IPR004408">
    <property type="entry name" value="Biotin_CoA_COase_ligase"/>
</dbReference>
<dbReference type="AlphaFoldDB" id="A0A4S4NNM6"/>
<dbReference type="GO" id="GO:0004077">
    <property type="term" value="F:biotin--[biotin carboxyl-carrier protein] ligase activity"/>
    <property type="evidence" value="ECO:0007669"/>
    <property type="project" value="UniProtKB-EC"/>
</dbReference>